<accession>A0ABY1ZP49</accession>
<sequence length="403" mass="46333">MKKVLIINSDSPFNKGDQAILLGNVSLIKKIWPESTITAISNNPTRDKKWFDIDFIEMPVYSLNPVKLINLTLKARNYDLIFWGGGELLKDYTTKIAPIYWCMRMLLIKLAKKPIYGLFQGIGPTHSRMSKHFISRAVNLCKLFMVRDQLSAEKLIQYGVIKEKVVVGFDPAILGTPNHNLNAAITNNLEPDFLHNSIIVSARRWFHYKKSSWLPLAIQNRINPMSQRSEYQTYIKNFQSLLKRVQECYGVNLLFIPMFNSDNEGDSDFCAELATALQKERTHILDTSTISPNDLIDIYSQAKCTIASRLHSSIISIASGTPSICLYYVDKGKLFFEQLESPEQSFPIETLLEGNYERAIMEKLEYILNSPKEKYNCQYRLTTMRNQLINIFESAVKDEKKTR</sequence>
<reference evidence="2 3" key="1">
    <citation type="submission" date="2019-02" db="EMBL/GenBank/DDBJ databases">
        <title>Marinobacter halodurans sp. nov., a marine bacterium isolated from sea tidal flat.</title>
        <authorList>
            <person name="Yoo Y."/>
            <person name="Lee D.W."/>
            <person name="Kim B.S."/>
            <person name="Kim J.-J."/>
        </authorList>
    </citation>
    <scope>NUCLEOTIDE SEQUENCE [LARGE SCALE GENOMIC DNA]</scope>
    <source>
        <strain evidence="2 3">YJ-S3-2</strain>
    </source>
</reference>
<dbReference type="InterPro" id="IPR007345">
    <property type="entry name" value="Polysacch_pyruvyl_Trfase"/>
</dbReference>
<keyword evidence="3" id="KW-1185">Reference proteome</keyword>
<dbReference type="PANTHER" id="PTHR36836:SF1">
    <property type="entry name" value="COLANIC ACID BIOSYNTHESIS PROTEIN WCAK"/>
    <property type="match status" value="1"/>
</dbReference>
<name>A0ABY1ZP49_9GAMM</name>
<dbReference type="GO" id="GO:0016740">
    <property type="term" value="F:transferase activity"/>
    <property type="evidence" value="ECO:0007669"/>
    <property type="project" value="UniProtKB-KW"/>
</dbReference>
<organism evidence="2 3">
    <name type="scientific">Marinobacter halodurans</name>
    <dbReference type="NCBI Taxonomy" id="2528979"/>
    <lineage>
        <taxon>Bacteria</taxon>
        <taxon>Pseudomonadati</taxon>
        <taxon>Pseudomonadota</taxon>
        <taxon>Gammaproteobacteria</taxon>
        <taxon>Pseudomonadales</taxon>
        <taxon>Marinobacteraceae</taxon>
        <taxon>Marinobacter</taxon>
    </lineage>
</organism>
<evidence type="ECO:0000313" key="3">
    <source>
        <dbReference type="Proteomes" id="UP000313645"/>
    </source>
</evidence>
<dbReference type="Pfam" id="PF04230">
    <property type="entry name" value="PS_pyruv_trans"/>
    <property type="match status" value="1"/>
</dbReference>
<dbReference type="Proteomes" id="UP000313645">
    <property type="component" value="Unassembled WGS sequence"/>
</dbReference>
<dbReference type="EMBL" id="SJDL01000010">
    <property type="protein sequence ID" value="TBW56713.1"/>
    <property type="molecule type" value="Genomic_DNA"/>
</dbReference>
<keyword evidence="2" id="KW-0808">Transferase</keyword>
<proteinExistence type="predicted"/>
<comment type="caution">
    <text evidence="2">The sequence shown here is derived from an EMBL/GenBank/DDBJ whole genome shotgun (WGS) entry which is preliminary data.</text>
</comment>
<gene>
    <name evidence="2" type="ORF">EZI54_08705</name>
</gene>
<evidence type="ECO:0000313" key="2">
    <source>
        <dbReference type="EMBL" id="TBW56713.1"/>
    </source>
</evidence>
<dbReference type="RefSeq" id="WP_131481032.1">
    <property type="nucleotide sequence ID" value="NZ_SJDL01000010.1"/>
</dbReference>
<feature type="domain" description="Polysaccharide pyruvyl transferase" evidence="1">
    <location>
        <begin position="14"/>
        <end position="328"/>
    </location>
</feature>
<dbReference type="PANTHER" id="PTHR36836">
    <property type="entry name" value="COLANIC ACID BIOSYNTHESIS PROTEIN WCAK"/>
    <property type="match status" value="1"/>
</dbReference>
<evidence type="ECO:0000259" key="1">
    <source>
        <dbReference type="Pfam" id="PF04230"/>
    </source>
</evidence>
<protein>
    <submittedName>
        <fullName evidence="2">Polysaccharide pyruvyl transferase family protein</fullName>
    </submittedName>
</protein>